<dbReference type="AlphaFoldDB" id="S0EW34"/>
<reference evidence="2" key="1">
    <citation type="submission" date="2013-03" db="EMBL/GenBank/DDBJ databases">
        <title>Genome sequence of Chthonomonas calidirosea, the first sequenced genome from the Armatimonadetes phylum (formally candidate division OP10).</title>
        <authorList>
            <person name="Lee K.C.Y."/>
            <person name="Morgan X.C."/>
            <person name="Dunfield P.F."/>
            <person name="Tamas I."/>
            <person name="Houghton K.M."/>
            <person name="Vyssotski M."/>
            <person name="Ryan J.L.J."/>
            <person name="Lagutin K."/>
            <person name="McDonald I.R."/>
            <person name="Stott M.B."/>
        </authorList>
    </citation>
    <scope>NUCLEOTIDE SEQUENCE [LARGE SCALE GENOMIC DNA]</scope>
    <source>
        <strain evidence="2">DSM 23976 / ICMP 18418 / T49</strain>
    </source>
</reference>
<dbReference type="Proteomes" id="UP000014227">
    <property type="component" value="Chromosome I"/>
</dbReference>
<gene>
    <name evidence="1" type="ORF">CCALI_02224</name>
</gene>
<dbReference type="Gene3D" id="1.25.10.10">
    <property type="entry name" value="Leucine-rich Repeat Variant"/>
    <property type="match status" value="1"/>
</dbReference>
<evidence type="ECO:0000313" key="2">
    <source>
        <dbReference type="Proteomes" id="UP000014227"/>
    </source>
</evidence>
<sequence>MRWKPRRKLSICTVYWLFGLMGLFLGASRCGWAKDIVESLFHEEIAHAAEAMEWHGEPLSRDTLYALAATGISWEPFWGRAHLFWMGWARCDRKDLLDKKNKQVGQRFAEIEASYASQDWGHVVDLATRDFSFRAITCNPDLKLAVGESFLQLDRPERAFPVLASAYQAERMGRGGDAILEETDWKIRRGAFEAARAAHLTKEAVVFGLSLLFQPSAENSQVDHEVLTYLEQQGVSIERVALGILQAPARLTGLPAYSYVAADLLAMRPRPELLPVFMAMSQSGDVYLRARALIGLAALAYQPNSNMQENPFGEALPFTPTVTGLSADQRAQIEDMALRAIHDGNYRLRAAGVLALGLIGGEENRASIVKLERDPACYVIPTGVRGLEQLRFPVREAVALALKRWGVTFDPGDGTYSGRALVEARRRTRDVTHDFGGINRSMVSALLVFPFDTPLPLSPVRF</sequence>
<dbReference type="KEGG" id="ccz:CCALI_02224"/>
<dbReference type="HOGENOM" id="CLU_591475_0_0_0"/>
<dbReference type="InterPro" id="IPR011989">
    <property type="entry name" value="ARM-like"/>
</dbReference>
<dbReference type="EMBL" id="HF951689">
    <property type="protein sequence ID" value="CCW36031.1"/>
    <property type="molecule type" value="Genomic_DNA"/>
</dbReference>
<proteinExistence type="predicted"/>
<evidence type="ECO:0008006" key="3">
    <source>
        <dbReference type="Google" id="ProtNLM"/>
    </source>
</evidence>
<dbReference type="InterPro" id="IPR016024">
    <property type="entry name" value="ARM-type_fold"/>
</dbReference>
<accession>S0EW34</accession>
<dbReference type="SUPFAM" id="SSF48371">
    <property type="entry name" value="ARM repeat"/>
    <property type="match status" value="1"/>
</dbReference>
<keyword evidence="2" id="KW-1185">Reference proteome</keyword>
<dbReference type="PATRIC" id="fig|1303518.3.peg.2310"/>
<name>S0EW34_CHTCT</name>
<protein>
    <recommendedName>
        <fullName evidence="3">HEAT repeat domain-containing protein</fullName>
    </recommendedName>
</protein>
<organism evidence="1 2">
    <name type="scientific">Chthonomonas calidirosea (strain DSM 23976 / ICMP 18418 / T49)</name>
    <dbReference type="NCBI Taxonomy" id="1303518"/>
    <lineage>
        <taxon>Bacteria</taxon>
        <taxon>Bacillati</taxon>
        <taxon>Armatimonadota</taxon>
        <taxon>Chthonomonadia</taxon>
        <taxon>Chthonomonadales</taxon>
        <taxon>Chthonomonadaceae</taxon>
        <taxon>Chthonomonas</taxon>
    </lineage>
</organism>
<evidence type="ECO:0000313" key="1">
    <source>
        <dbReference type="EMBL" id="CCW36031.1"/>
    </source>
</evidence>
<dbReference type="InParanoid" id="S0EW34"/>